<dbReference type="AlphaFoldDB" id="A0A974NJ26"/>
<reference evidence="2 3" key="1">
    <citation type="submission" date="2021-01" db="EMBL/GenBank/DDBJ databases">
        <title>FDA dAtabase for Regulatory Grade micrObial Sequences (FDA-ARGOS): Supporting development and validation of Infectious Disease Dx tests.</title>
        <authorList>
            <person name="Nelson B."/>
            <person name="Plummer A."/>
            <person name="Tallon L."/>
            <person name="Sadzewicz L."/>
            <person name="Zhao X."/>
            <person name="Boylan J."/>
            <person name="Ott S."/>
            <person name="Bowen H."/>
            <person name="Vavikolanu K."/>
            <person name="Mehta A."/>
            <person name="Aluvathingal J."/>
            <person name="Nadendla S."/>
            <person name="Myers T."/>
            <person name="Yan Y."/>
            <person name="Sichtig H."/>
        </authorList>
    </citation>
    <scope>NUCLEOTIDE SEQUENCE [LARGE SCALE GENOMIC DNA]</scope>
    <source>
        <strain evidence="2 3">FDAARGOS_1161</strain>
    </source>
</reference>
<dbReference type="RefSeq" id="WP_040373212.1">
    <property type="nucleotide sequence ID" value="NZ_CP068053.1"/>
</dbReference>
<keyword evidence="1" id="KW-0472">Membrane</keyword>
<sequence length="70" mass="7808">MQYFFFVGVVCIIISGISVGAWTTSQQQRATFNTETTAFRRSRTKIAIYSGFLGILSLAISGMMYLKNTI</sequence>
<feature type="transmembrane region" description="Helical" evidence="1">
    <location>
        <begin position="6"/>
        <end position="25"/>
    </location>
</feature>
<evidence type="ECO:0000313" key="3">
    <source>
        <dbReference type="Proteomes" id="UP000595254"/>
    </source>
</evidence>
<gene>
    <name evidence="2" type="ORF">I6J18_12090</name>
</gene>
<evidence type="ECO:0000313" key="2">
    <source>
        <dbReference type="EMBL" id="QQS98507.1"/>
    </source>
</evidence>
<accession>A0A974NJ26</accession>
<name>A0A974NJ26_PERPY</name>
<feature type="transmembrane region" description="Helical" evidence="1">
    <location>
        <begin position="46"/>
        <end position="66"/>
    </location>
</feature>
<dbReference type="Pfam" id="PF17247">
    <property type="entry name" value="DUF5316"/>
    <property type="match status" value="1"/>
</dbReference>
<dbReference type="InterPro" id="IPR035167">
    <property type="entry name" value="DUF5316"/>
</dbReference>
<proteinExistence type="predicted"/>
<dbReference type="EMBL" id="CP068053">
    <property type="protein sequence ID" value="QQS98507.1"/>
    <property type="molecule type" value="Genomic_DNA"/>
</dbReference>
<dbReference type="Proteomes" id="UP000595254">
    <property type="component" value="Chromosome"/>
</dbReference>
<keyword evidence="1" id="KW-1133">Transmembrane helix</keyword>
<keyword evidence="1" id="KW-0812">Transmembrane</keyword>
<organism evidence="2 3">
    <name type="scientific">Peribacillus psychrosaccharolyticus</name>
    <name type="common">Bacillus psychrosaccharolyticus</name>
    <dbReference type="NCBI Taxonomy" id="1407"/>
    <lineage>
        <taxon>Bacteria</taxon>
        <taxon>Bacillati</taxon>
        <taxon>Bacillota</taxon>
        <taxon>Bacilli</taxon>
        <taxon>Bacillales</taxon>
        <taxon>Bacillaceae</taxon>
        <taxon>Peribacillus</taxon>
    </lineage>
</organism>
<evidence type="ECO:0000256" key="1">
    <source>
        <dbReference type="SAM" id="Phobius"/>
    </source>
</evidence>
<protein>
    <submittedName>
        <fullName evidence="2">Uncharacterized protein</fullName>
    </submittedName>
</protein>
<dbReference type="KEGG" id="ppsr:I6J18_12090"/>
<keyword evidence="3" id="KW-1185">Reference proteome</keyword>